<proteinExistence type="predicted"/>
<protein>
    <recommendedName>
        <fullName evidence="3">Mobilization protein</fullName>
    </recommendedName>
</protein>
<comment type="caution">
    <text evidence="1">The sequence shown here is derived from an EMBL/GenBank/DDBJ whole genome shotgun (WGS) entry which is preliminary data.</text>
</comment>
<dbReference type="InterPro" id="IPR053842">
    <property type="entry name" value="NikA-like"/>
</dbReference>
<dbReference type="RefSeq" id="WP_173967980.1">
    <property type="nucleotide sequence ID" value="NZ_CADCST010000131.1"/>
</dbReference>
<name>A0ABM8KNS3_9FLAO</name>
<evidence type="ECO:0008006" key="3">
    <source>
        <dbReference type="Google" id="ProtNLM"/>
    </source>
</evidence>
<dbReference type="Pfam" id="PF21983">
    <property type="entry name" value="NikA-like"/>
    <property type="match status" value="1"/>
</dbReference>
<dbReference type="EMBL" id="CADCST010000131">
    <property type="protein sequence ID" value="CAA9202218.1"/>
    <property type="molecule type" value="Genomic_DNA"/>
</dbReference>
<dbReference type="Proteomes" id="UP000474567">
    <property type="component" value="Unassembled WGS sequence"/>
</dbReference>
<organism evidence="1 2">
    <name type="scientific">Flavobacterium collinsii</name>
    <dbReference type="NCBI Taxonomy" id="1114861"/>
    <lineage>
        <taxon>Bacteria</taxon>
        <taxon>Pseudomonadati</taxon>
        <taxon>Bacteroidota</taxon>
        <taxon>Flavobacteriia</taxon>
        <taxon>Flavobacteriales</taxon>
        <taxon>Flavobacteriaceae</taxon>
        <taxon>Flavobacterium</taxon>
    </lineage>
</organism>
<evidence type="ECO:0000313" key="1">
    <source>
        <dbReference type="EMBL" id="CAA9202218.1"/>
    </source>
</evidence>
<accession>A0ABM8KNS3</accession>
<gene>
    <name evidence="1" type="ORF">FLACOL7796_04157</name>
</gene>
<sequence>MKDQLIKFRVTKIESLIIKKKASNSGVSVSELMRGIALGYKLSAKLTPEEIECYQILSKYADNFRRISNLFKLGDMTGVKQESLATSKLIREHLLKLK</sequence>
<keyword evidence="2" id="KW-1185">Reference proteome</keyword>
<evidence type="ECO:0000313" key="2">
    <source>
        <dbReference type="Proteomes" id="UP000474567"/>
    </source>
</evidence>
<reference evidence="1 2" key="1">
    <citation type="submission" date="2020-02" db="EMBL/GenBank/DDBJ databases">
        <authorList>
            <person name="Criscuolo A."/>
        </authorList>
    </citation>
    <scope>NUCLEOTIDE SEQUENCE [LARGE SCALE GENOMIC DNA]</scope>
    <source>
        <strain evidence="1">CECT7796</strain>
    </source>
</reference>